<comment type="caution">
    <text evidence="2">The sequence shown here is derived from an EMBL/GenBank/DDBJ whole genome shotgun (WGS) entry which is preliminary data.</text>
</comment>
<evidence type="ECO:0000313" key="3">
    <source>
        <dbReference type="Proteomes" id="UP000019464"/>
    </source>
</evidence>
<keyword evidence="2" id="KW-0560">Oxidoreductase</keyword>
<dbReference type="SUPFAM" id="SSF48076">
    <property type="entry name" value="LigA subunit of an aromatic-ring-opening dioxygenase LigAB"/>
    <property type="match status" value="1"/>
</dbReference>
<gene>
    <name evidence="2" type="primary">ligA_2</name>
    <name evidence="2" type="ORF">D791_02914</name>
</gene>
<sequence>MPLPKPNLPGTYIFDGGLSNKGYALNKMCYSFNNVTAREAFMADEAAYCDQFGLSDAQKKAILDRDIIGLLSEGGSIYYLAKFAGLLKLNMQDIGALQTGMSVDEFKEMLRKNGAGE</sequence>
<protein>
    <submittedName>
        <fullName evidence="2">Protocatechuate 4,5-dioxygenase alpha chain</fullName>
        <ecNumber evidence="2">1.13.11.8</ecNumber>
    </submittedName>
</protein>
<dbReference type="Gene3D" id="1.10.700.10">
    <property type="entry name" value="Dioxygenase LigAB, LigA subunit"/>
    <property type="match status" value="1"/>
</dbReference>
<dbReference type="OrthoDB" id="8685817at2"/>
<dbReference type="Proteomes" id="UP000019464">
    <property type="component" value="Unassembled WGS sequence"/>
</dbReference>
<dbReference type="PATRIC" id="fig|1229521.3.peg.2948"/>
<feature type="domain" description="Extradiol ring-cleavage dioxygenase LigAB LigA subunit" evidence="1">
    <location>
        <begin position="25"/>
        <end position="111"/>
    </location>
</feature>
<dbReference type="InterPro" id="IPR036622">
    <property type="entry name" value="LigA_sf"/>
</dbReference>
<keyword evidence="2" id="KW-0223">Dioxygenase</keyword>
<dbReference type="GO" id="GO:0018579">
    <property type="term" value="F:protocatechuate 4,5-dioxygenase activity"/>
    <property type="evidence" value="ECO:0007669"/>
    <property type="project" value="UniProtKB-EC"/>
</dbReference>
<dbReference type="EMBL" id="AONB01000016">
    <property type="protein sequence ID" value="EXJ10145.1"/>
    <property type="molecule type" value="Genomic_DNA"/>
</dbReference>
<dbReference type="RefSeq" id="WP_036512539.1">
    <property type="nucleotide sequence ID" value="NZ_AONB01000016.1"/>
</dbReference>
<evidence type="ECO:0000313" key="2">
    <source>
        <dbReference type="EMBL" id="EXJ10145.1"/>
    </source>
</evidence>
<dbReference type="AlphaFoldDB" id="W9VHP6"/>
<dbReference type="InterPro" id="IPR011986">
    <property type="entry name" value="Xdiol_dOase_LigA"/>
</dbReference>
<accession>W9VHP6</accession>
<keyword evidence="3" id="KW-1185">Reference proteome</keyword>
<reference evidence="2 3" key="2">
    <citation type="journal article" date="2015" name="Syst. Appl. Microbiol.">
        <title>Nitrincola nitratireducens sp. nov. isolated from a haloalkaline crater lake.</title>
        <authorList>
            <person name="Singh A."/>
            <person name="Vaidya B."/>
            <person name="Tanuku N.R."/>
            <person name="Pinnaka A.K."/>
        </authorList>
    </citation>
    <scope>NUCLEOTIDE SEQUENCE [LARGE SCALE GENOMIC DNA]</scope>
    <source>
        <strain evidence="2 3">AK23</strain>
    </source>
</reference>
<dbReference type="STRING" id="1229521.D791_02914"/>
<organism evidence="2 3">
    <name type="scientific">Nitrincola nitratireducens</name>
    <dbReference type="NCBI Taxonomy" id="1229521"/>
    <lineage>
        <taxon>Bacteria</taxon>
        <taxon>Pseudomonadati</taxon>
        <taxon>Pseudomonadota</taxon>
        <taxon>Gammaproteobacteria</taxon>
        <taxon>Oceanospirillales</taxon>
        <taxon>Oceanospirillaceae</taxon>
        <taxon>Nitrincola</taxon>
    </lineage>
</organism>
<dbReference type="Pfam" id="PF07746">
    <property type="entry name" value="LigA"/>
    <property type="match status" value="1"/>
</dbReference>
<dbReference type="CDD" id="cd07925">
    <property type="entry name" value="LigA_like_1"/>
    <property type="match status" value="1"/>
</dbReference>
<name>W9VHP6_9GAMM</name>
<evidence type="ECO:0000259" key="1">
    <source>
        <dbReference type="Pfam" id="PF07746"/>
    </source>
</evidence>
<proteinExistence type="predicted"/>
<reference evidence="3" key="1">
    <citation type="submission" date="2012-11" db="EMBL/GenBank/DDBJ databases">
        <authorList>
            <person name="Singh A."/>
            <person name="Pinnaka A.K."/>
            <person name="Vaidya B."/>
        </authorList>
    </citation>
    <scope>NUCLEOTIDE SEQUENCE [LARGE SCALE GENOMIC DNA]</scope>
    <source>
        <strain evidence="3">AK23</strain>
    </source>
</reference>
<dbReference type="EC" id="1.13.11.8" evidence="2"/>
<dbReference type="NCBIfam" id="NF009918">
    <property type="entry name" value="PRK13378.1"/>
    <property type="match status" value="1"/>
</dbReference>